<gene>
    <name evidence="1" type="ORF">CMMCAS07_14040</name>
</gene>
<accession>A0A251XG42</accession>
<dbReference type="AlphaFoldDB" id="A0A251XG42"/>
<proteinExistence type="predicted"/>
<keyword evidence="2" id="KW-1185">Reference proteome</keyword>
<sequence>MLFGAAACLEVEGWVGAHVLASWQAGRSSLREGSTAAVVAA</sequence>
<dbReference type="EMBL" id="MDHH01000003">
    <property type="protein sequence ID" value="OUE01425.1"/>
    <property type="molecule type" value="Genomic_DNA"/>
</dbReference>
<protein>
    <submittedName>
        <fullName evidence="1">Uncharacterized protein</fullName>
    </submittedName>
</protein>
<organism evidence="1 2">
    <name type="scientific">Clavibacter michiganensis subsp. michiganensis</name>
    <dbReference type="NCBI Taxonomy" id="33013"/>
    <lineage>
        <taxon>Bacteria</taxon>
        <taxon>Bacillati</taxon>
        <taxon>Actinomycetota</taxon>
        <taxon>Actinomycetes</taxon>
        <taxon>Micrococcales</taxon>
        <taxon>Microbacteriaceae</taxon>
        <taxon>Clavibacter</taxon>
    </lineage>
</organism>
<dbReference type="Proteomes" id="UP000195062">
    <property type="component" value="Unassembled WGS sequence"/>
</dbReference>
<name>A0A251XG42_CLAMM</name>
<comment type="caution">
    <text evidence="1">The sequence shown here is derived from an EMBL/GenBank/DDBJ whole genome shotgun (WGS) entry which is preliminary data.</text>
</comment>
<reference evidence="1 2" key="1">
    <citation type="submission" date="2016-08" db="EMBL/GenBank/DDBJ databases">
        <title>Genome sequence of Clavibacter michiganensis subsp. michiganensis strain CASJ007.</title>
        <authorList>
            <person name="Thapa S.P."/>
            <person name="Coaker G."/>
        </authorList>
    </citation>
    <scope>NUCLEOTIDE SEQUENCE [LARGE SCALE GENOMIC DNA]</scope>
    <source>
        <strain evidence="1">CASJ007</strain>
    </source>
</reference>
<evidence type="ECO:0000313" key="1">
    <source>
        <dbReference type="EMBL" id="OUE01425.1"/>
    </source>
</evidence>
<evidence type="ECO:0000313" key="2">
    <source>
        <dbReference type="Proteomes" id="UP000195062"/>
    </source>
</evidence>